<dbReference type="InterPro" id="IPR018114">
    <property type="entry name" value="TRYPSIN_HIS"/>
</dbReference>
<organism evidence="2 3">
    <name type="scientific">Albimonas pacifica</name>
    <dbReference type="NCBI Taxonomy" id="1114924"/>
    <lineage>
        <taxon>Bacteria</taxon>
        <taxon>Pseudomonadati</taxon>
        <taxon>Pseudomonadota</taxon>
        <taxon>Alphaproteobacteria</taxon>
        <taxon>Rhodobacterales</taxon>
        <taxon>Paracoccaceae</taxon>
        <taxon>Albimonas</taxon>
    </lineage>
</organism>
<dbReference type="RefSeq" id="WP_092856460.1">
    <property type="nucleotide sequence ID" value="NZ_FOQH01000001.1"/>
</dbReference>
<evidence type="ECO:0000313" key="3">
    <source>
        <dbReference type="Proteomes" id="UP000199377"/>
    </source>
</evidence>
<sequence>MAERPPGLQGALGVAVADLAGCARPCAPPLVEPAGVPTPSLARIVAEAPPAAIVLMGESLGSTRLFDAFSALEGPEGEPIRPAPPPTAAAPSRAAATRETGARRPAPLPPRKTRQRKEPVMSRILRRRLVAALALASVAAPAASLAQSALRPALPRPGAALVEAPVGLAADSPAAAAAAAETEAAREASAWLESLCGPADDTQHVERYDGAAGPGASPAGNVGFVARHEPAVVQLQWNEDLHRIYAGPNADPGNVTGQRWCSGALIAPDLVLTAGHCFHRSGDGWIRPSVRVGGRWSVVSEAELASRMHVNFGYQLPPSGDAPRPATAYPIAELVEYQRDDLDYAIVRLGAGADGRPAGDRFPVAAVAAGAPALATALMLIQHPNGDPKKVHGGPLDFANPARLYYGSLDTMGGSSGAPLMNPAGEVVGVHTHGGCTRGGAGHNSATSIDAILAASDIL</sequence>
<dbReference type="OrthoDB" id="267336at2"/>
<feature type="compositionally biased region" description="Low complexity" evidence="1">
    <location>
        <begin position="89"/>
        <end position="105"/>
    </location>
</feature>
<accession>A0A1I3BDH0</accession>
<keyword evidence="3" id="KW-1185">Reference proteome</keyword>
<dbReference type="STRING" id="1114924.SAMN05216258_10113"/>
<dbReference type="PROSITE" id="PS00134">
    <property type="entry name" value="TRYPSIN_HIS"/>
    <property type="match status" value="1"/>
</dbReference>
<reference evidence="2 3" key="1">
    <citation type="submission" date="2016-10" db="EMBL/GenBank/DDBJ databases">
        <authorList>
            <person name="de Groot N.N."/>
        </authorList>
    </citation>
    <scope>NUCLEOTIDE SEQUENCE [LARGE SCALE GENOMIC DNA]</scope>
    <source>
        <strain evidence="2 3">CGMCC 1.11030</strain>
    </source>
</reference>
<feature type="region of interest" description="Disordered" evidence="1">
    <location>
        <begin position="73"/>
        <end position="118"/>
    </location>
</feature>
<proteinExistence type="predicted"/>
<dbReference type="SUPFAM" id="SSF50494">
    <property type="entry name" value="Trypsin-like serine proteases"/>
    <property type="match status" value="1"/>
</dbReference>
<gene>
    <name evidence="2" type="ORF">SAMN05216258_10113</name>
</gene>
<dbReference type="AlphaFoldDB" id="A0A1I3BDH0"/>
<name>A0A1I3BDH0_9RHOB</name>
<dbReference type="InterPro" id="IPR009003">
    <property type="entry name" value="Peptidase_S1_PA"/>
</dbReference>
<dbReference type="GO" id="GO:0006508">
    <property type="term" value="P:proteolysis"/>
    <property type="evidence" value="ECO:0007669"/>
    <property type="project" value="InterPro"/>
</dbReference>
<dbReference type="EMBL" id="FOQH01000001">
    <property type="protein sequence ID" value="SFH60355.1"/>
    <property type="molecule type" value="Genomic_DNA"/>
</dbReference>
<dbReference type="GO" id="GO:0004252">
    <property type="term" value="F:serine-type endopeptidase activity"/>
    <property type="evidence" value="ECO:0007669"/>
    <property type="project" value="InterPro"/>
</dbReference>
<evidence type="ECO:0000256" key="1">
    <source>
        <dbReference type="SAM" id="MobiDB-lite"/>
    </source>
</evidence>
<dbReference type="Proteomes" id="UP000199377">
    <property type="component" value="Unassembled WGS sequence"/>
</dbReference>
<dbReference type="Gene3D" id="2.40.10.10">
    <property type="entry name" value="Trypsin-like serine proteases"/>
    <property type="match status" value="2"/>
</dbReference>
<dbReference type="InterPro" id="IPR043504">
    <property type="entry name" value="Peptidase_S1_PA_chymotrypsin"/>
</dbReference>
<protein>
    <submittedName>
        <fullName evidence="2">V8-like Glu-specific endopeptidase</fullName>
    </submittedName>
</protein>
<dbReference type="Pfam" id="PF13365">
    <property type="entry name" value="Trypsin_2"/>
    <property type="match status" value="1"/>
</dbReference>
<evidence type="ECO:0000313" key="2">
    <source>
        <dbReference type="EMBL" id="SFH60355.1"/>
    </source>
</evidence>